<evidence type="ECO:0000256" key="3">
    <source>
        <dbReference type="ARBA" id="ARBA00022741"/>
    </source>
</evidence>
<dbReference type="OrthoDB" id="9811471at2"/>
<dbReference type="PIRSF" id="PIRSF001221">
    <property type="entry name" value="Amidase_fungi"/>
    <property type="match status" value="1"/>
</dbReference>
<dbReference type="GO" id="GO:0016740">
    <property type="term" value="F:transferase activity"/>
    <property type="evidence" value="ECO:0007669"/>
    <property type="project" value="UniProtKB-KW"/>
</dbReference>
<keyword evidence="4 8" id="KW-0067">ATP-binding</keyword>
<reference evidence="10 11" key="1">
    <citation type="submission" date="2018-08" db="EMBL/GenBank/DDBJ databases">
        <title>Genomic Encyclopedia of Type Strains, Phase IV (KMG-IV): sequencing the most valuable type-strain genomes for metagenomic binning, comparative biology and taxonomic classification.</title>
        <authorList>
            <person name="Goeker M."/>
        </authorList>
    </citation>
    <scope>NUCLEOTIDE SEQUENCE [LARGE SCALE GENOMIC DNA]</scope>
    <source>
        <strain evidence="10 11">DSM 23923</strain>
    </source>
</reference>
<dbReference type="InterPro" id="IPR000120">
    <property type="entry name" value="Amidase"/>
</dbReference>
<comment type="similarity">
    <text evidence="1 8">Belongs to the amidase family. GatA subfamily.</text>
</comment>
<dbReference type="InterPro" id="IPR023631">
    <property type="entry name" value="Amidase_dom"/>
</dbReference>
<dbReference type="GO" id="GO:0006412">
    <property type="term" value="P:translation"/>
    <property type="evidence" value="ECO:0007669"/>
    <property type="project" value="UniProtKB-UniRule"/>
</dbReference>
<dbReference type="GO" id="GO:0005524">
    <property type="term" value="F:ATP binding"/>
    <property type="evidence" value="ECO:0007669"/>
    <property type="project" value="UniProtKB-KW"/>
</dbReference>
<dbReference type="PROSITE" id="PS00571">
    <property type="entry name" value="AMIDASES"/>
    <property type="match status" value="1"/>
</dbReference>
<keyword evidence="10" id="KW-0808">Transferase</keyword>
<dbReference type="EMBL" id="QUMS01000002">
    <property type="protein sequence ID" value="REG08706.1"/>
    <property type="molecule type" value="Genomic_DNA"/>
</dbReference>
<dbReference type="GO" id="GO:0030956">
    <property type="term" value="C:glutamyl-tRNA(Gln) amidotransferase complex"/>
    <property type="evidence" value="ECO:0007669"/>
    <property type="project" value="InterPro"/>
</dbReference>
<proteinExistence type="inferred from homology"/>
<sequence length="490" mass="52609">MDALHTLSLKETLQALNDGQVSSLELTRAYLDRIEKLEPQLHTFITLTPELAISMAEAADEKRSQLKKNGASMPALLGLPMAIKDVLTVNGVRTTCGSRILENFVPPFNATAVQHLLDEGMVVLGKTNTDEFAMGSSTENSAYGVTHNPWNTECVPGGSSGGSAAAVAARLAPAALGTDTGGSVRQPASFCGVTGIKPTYGRVSRYGLIAYGSSLDSAGVLAHSAEDVEIIFRLMAGFDQRDSTSIDRPLEDAGCAKASDIKGLRVGVPREYFIEGIQPEVEARVREAIAVLKEQGAEIVEISLPHTEYALPVYYLIAPAEASANLARYDGVRFGLREENGGVIDMFSKSRGKGFGPEVKRRIMLGTYALSAGYYDAYYGQAQKVRTLIKADFDQAFERVDVVAAPIAPTTAFKIGGHGDDPLAMYLEDVFTLPANLAGVPGLAFPVGFDGQHLPVGMQLMGRPFQESTLFRMAHAYQLATDWHKQSPSL</sequence>
<feature type="active site" description="Charge relay system" evidence="8">
    <location>
        <position position="84"/>
    </location>
</feature>
<keyword evidence="11" id="KW-1185">Reference proteome</keyword>
<organism evidence="10 11">
    <name type="scientific">Pelolinea submarina</name>
    <dbReference type="NCBI Taxonomy" id="913107"/>
    <lineage>
        <taxon>Bacteria</taxon>
        <taxon>Bacillati</taxon>
        <taxon>Chloroflexota</taxon>
        <taxon>Anaerolineae</taxon>
        <taxon>Anaerolineales</taxon>
        <taxon>Anaerolineaceae</taxon>
        <taxon>Pelolinea</taxon>
    </lineage>
</organism>
<keyword evidence="3 8" id="KW-0547">Nucleotide-binding</keyword>
<evidence type="ECO:0000256" key="5">
    <source>
        <dbReference type="ARBA" id="ARBA00022917"/>
    </source>
</evidence>
<gene>
    <name evidence="8" type="primary">gatA</name>
    <name evidence="10" type="ORF">DFR64_2081</name>
</gene>
<evidence type="ECO:0000256" key="2">
    <source>
        <dbReference type="ARBA" id="ARBA00022598"/>
    </source>
</evidence>
<evidence type="ECO:0000256" key="1">
    <source>
        <dbReference type="ARBA" id="ARBA00008069"/>
    </source>
</evidence>
<evidence type="ECO:0000259" key="9">
    <source>
        <dbReference type="Pfam" id="PF01425"/>
    </source>
</evidence>
<dbReference type="InterPro" id="IPR020556">
    <property type="entry name" value="Amidase_CS"/>
</dbReference>
<dbReference type="SUPFAM" id="SSF75304">
    <property type="entry name" value="Amidase signature (AS) enzymes"/>
    <property type="match status" value="1"/>
</dbReference>
<protein>
    <recommendedName>
        <fullName evidence="8">Glutamyl-tRNA(Gln) amidotransferase subunit A</fullName>
        <shortName evidence="8">Glu-ADT subunit A</shortName>
        <ecNumber evidence="8">6.3.5.7</ecNumber>
    </recommendedName>
</protein>
<comment type="subunit">
    <text evidence="8">Heterotrimer of A, B and C subunits.</text>
</comment>
<comment type="caution">
    <text evidence="10">The sequence shown here is derived from an EMBL/GenBank/DDBJ whole genome shotgun (WGS) entry which is preliminary data.</text>
</comment>
<evidence type="ECO:0000313" key="11">
    <source>
        <dbReference type="Proteomes" id="UP000256388"/>
    </source>
</evidence>
<dbReference type="RefSeq" id="WP_116225353.1">
    <property type="nucleotide sequence ID" value="NZ_AP018437.1"/>
</dbReference>
<feature type="active site" description="Charge relay system" evidence="8">
    <location>
        <position position="159"/>
    </location>
</feature>
<dbReference type="InterPro" id="IPR004412">
    <property type="entry name" value="GatA"/>
</dbReference>
<dbReference type="Pfam" id="PF01425">
    <property type="entry name" value="Amidase"/>
    <property type="match status" value="1"/>
</dbReference>
<evidence type="ECO:0000256" key="7">
    <source>
        <dbReference type="ARBA" id="ARBA00047407"/>
    </source>
</evidence>
<dbReference type="EC" id="6.3.5.7" evidence="8"/>
<evidence type="ECO:0000256" key="8">
    <source>
        <dbReference type="HAMAP-Rule" id="MF_00120"/>
    </source>
</evidence>
<dbReference type="HAMAP" id="MF_00120">
    <property type="entry name" value="GatA"/>
    <property type="match status" value="1"/>
</dbReference>
<keyword evidence="5 8" id="KW-0648">Protein biosynthesis</keyword>
<keyword evidence="2 8" id="KW-0436">Ligase</keyword>
<dbReference type="GO" id="GO:0050567">
    <property type="term" value="F:glutaminyl-tRNA synthase (glutamine-hydrolyzing) activity"/>
    <property type="evidence" value="ECO:0007669"/>
    <property type="project" value="UniProtKB-UniRule"/>
</dbReference>
<dbReference type="AlphaFoldDB" id="A0A347ZP74"/>
<dbReference type="NCBIfam" id="TIGR00132">
    <property type="entry name" value="gatA"/>
    <property type="match status" value="1"/>
</dbReference>
<evidence type="ECO:0000313" key="10">
    <source>
        <dbReference type="EMBL" id="REG08706.1"/>
    </source>
</evidence>
<accession>A0A347ZP74</accession>
<name>A0A347ZP74_9CHLR</name>
<evidence type="ECO:0000256" key="6">
    <source>
        <dbReference type="ARBA" id="ARBA00025295"/>
    </source>
</evidence>
<dbReference type="Proteomes" id="UP000256388">
    <property type="component" value="Unassembled WGS sequence"/>
</dbReference>
<feature type="active site" description="Acyl-ester intermediate" evidence="8">
    <location>
        <position position="183"/>
    </location>
</feature>
<dbReference type="Gene3D" id="3.90.1300.10">
    <property type="entry name" value="Amidase signature (AS) domain"/>
    <property type="match status" value="1"/>
</dbReference>
<dbReference type="InterPro" id="IPR036928">
    <property type="entry name" value="AS_sf"/>
</dbReference>
<comment type="catalytic activity">
    <reaction evidence="7 8">
        <text>L-glutamyl-tRNA(Gln) + L-glutamine + ATP + H2O = L-glutaminyl-tRNA(Gln) + L-glutamate + ADP + phosphate + H(+)</text>
        <dbReference type="Rhea" id="RHEA:17521"/>
        <dbReference type="Rhea" id="RHEA-COMP:9681"/>
        <dbReference type="Rhea" id="RHEA-COMP:9684"/>
        <dbReference type="ChEBI" id="CHEBI:15377"/>
        <dbReference type="ChEBI" id="CHEBI:15378"/>
        <dbReference type="ChEBI" id="CHEBI:29985"/>
        <dbReference type="ChEBI" id="CHEBI:30616"/>
        <dbReference type="ChEBI" id="CHEBI:43474"/>
        <dbReference type="ChEBI" id="CHEBI:58359"/>
        <dbReference type="ChEBI" id="CHEBI:78520"/>
        <dbReference type="ChEBI" id="CHEBI:78521"/>
        <dbReference type="ChEBI" id="CHEBI:456216"/>
        <dbReference type="EC" id="6.3.5.7"/>
    </reaction>
</comment>
<feature type="domain" description="Amidase" evidence="9">
    <location>
        <begin position="25"/>
        <end position="470"/>
    </location>
</feature>
<comment type="function">
    <text evidence="6 8">Allows the formation of correctly charged Gln-tRNA(Gln) through the transamidation of misacylated Glu-tRNA(Gln) in organisms which lack glutaminyl-tRNA synthetase. The reaction takes place in the presence of glutamine and ATP through an activated gamma-phospho-Glu-tRNA(Gln).</text>
</comment>
<evidence type="ECO:0000256" key="4">
    <source>
        <dbReference type="ARBA" id="ARBA00022840"/>
    </source>
</evidence>
<dbReference type="PANTHER" id="PTHR11895">
    <property type="entry name" value="TRANSAMIDASE"/>
    <property type="match status" value="1"/>
</dbReference>
<dbReference type="PANTHER" id="PTHR11895:SF151">
    <property type="entry name" value="GLUTAMYL-TRNA(GLN) AMIDOTRANSFERASE SUBUNIT A"/>
    <property type="match status" value="1"/>
</dbReference>